<comment type="caution">
    <text evidence="2">The sequence shown here is derived from an EMBL/GenBank/DDBJ whole genome shotgun (WGS) entry which is preliminary data.</text>
</comment>
<reference evidence="2" key="1">
    <citation type="journal article" date="2021" name="PeerJ">
        <title>Extensive microbial diversity within the chicken gut microbiome revealed by metagenomics and culture.</title>
        <authorList>
            <person name="Gilroy R."/>
            <person name="Ravi A."/>
            <person name="Getino M."/>
            <person name="Pursley I."/>
            <person name="Horton D.L."/>
            <person name="Alikhan N.F."/>
            <person name="Baker D."/>
            <person name="Gharbi K."/>
            <person name="Hall N."/>
            <person name="Watson M."/>
            <person name="Adriaenssens E.M."/>
            <person name="Foster-Nyarko E."/>
            <person name="Jarju S."/>
            <person name="Secka A."/>
            <person name="Antonio M."/>
            <person name="Oren A."/>
            <person name="Chaudhuri R.R."/>
            <person name="La Ragione R."/>
            <person name="Hildebrand F."/>
            <person name="Pallen M.J."/>
        </authorList>
    </citation>
    <scope>NUCLEOTIDE SEQUENCE</scope>
    <source>
        <strain evidence="2">ChiHecec1B25-7008</strain>
    </source>
</reference>
<gene>
    <name evidence="2" type="ORF">H9785_11295</name>
</gene>
<evidence type="ECO:0000313" key="3">
    <source>
        <dbReference type="Proteomes" id="UP000823860"/>
    </source>
</evidence>
<proteinExistence type="predicted"/>
<organism evidence="2 3">
    <name type="scientific">Candidatus Bacteroides intestinavium</name>
    <dbReference type="NCBI Taxonomy" id="2838469"/>
    <lineage>
        <taxon>Bacteria</taxon>
        <taxon>Pseudomonadati</taxon>
        <taxon>Bacteroidota</taxon>
        <taxon>Bacteroidia</taxon>
        <taxon>Bacteroidales</taxon>
        <taxon>Bacteroidaceae</taxon>
        <taxon>Bacteroides</taxon>
    </lineage>
</organism>
<evidence type="ECO:0000256" key="1">
    <source>
        <dbReference type="SAM" id="SignalP"/>
    </source>
</evidence>
<dbReference type="Proteomes" id="UP000823860">
    <property type="component" value="Unassembled WGS sequence"/>
</dbReference>
<evidence type="ECO:0000313" key="2">
    <source>
        <dbReference type="EMBL" id="HJA84535.1"/>
    </source>
</evidence>
<feature type="chain" id="PRO_5038583509" description="DUF1735 domain-containing protein" evidence="1">
    <location>
        <begin position="23"/>
        <end position="272"/>
    </location>
</feature>
<dbReference type="AlphaFoldDB" id="A0A9D2HS72"/>
<feature type="signal peptide" evidence="1">
    <location>
        <begin position="1"/>
        <end position="22"/>
    </location>
</feature>
<accession>A0A9D2HS72</accession>
<sequence length="272" mass="29269">MKTINKLFGALACLSLILGLGACTEEYEYTPVEMPSGSQVYFSTTTVATTQVDLSSTESSFTVEVCRAETSSAATVNLSVTDESGLFTIPSSVSFNAGEATAQLTIGYNPAELVFGTYYPITLTVEESVSTPYAPATYAFNAGIPMTWTAVATGDYAYSLFFSGADPGLTLYQCDQDPSLFRIPNWGYGVDFTFTYDAAANTVVVDDFFIGYTDATNGDVYVMDVDTYAGQTVAGPGYFEDNVFYFNVIYYVSAGYYGMGTETFTLTEGSIN</sequence>
<dbReference type="PROSITE" id="PS51257">
    <property type="entry name" value="PROKAR_LIPOPROTEIN"/>
    <property type="match status" value="1"/>
</dbReference>
<protein>
    <recommendedName>
        <fullName evidence="4">DUF1735 domain-containing protein</fullName>
    </recommendedName>
</protein>
<evidence type="ECO:0008006" key="4">
    <source>
        <dbReference type="Google" id="ProtNLM"/>
    </source>
</evidence>
<name>A0A9D2HS72_9BACE</name>
<keyword evidence="1" id="KW-0732">Signal</keyword>
<dbReference type="EMBL" id="DWZE01000136">
    <property type="protein sequence ID" value="HJA84535.1"/>
    <property type="molecule type" value="Genomic_DNA"/>
</dbReference>
<reference evidence="2" key="2">
    <citation type="submission" date="2021-04" db="EMBL/GenBank/DDBJ databases">
        <authorList>
            <person name="Gilroy R."/>
        </authorList>
    </citation>
    <scope>NUCLEOTIDE SEQUENCE</scope>
    <source>
        <strain evidence="2">ChiHecec1B25-7008</strain>
    </source>
</reference>